<feature type="transmembrane region" description="Helical" evidence="1">
    <location>
        <begin position="245"/>
        <end position="263"/>
    </location>
</feature>
<dbReference type="EMBL" id="HBKN01036022">
    <property type="protein sequence ID" value="CAE2322364.1"/>
    <property type="molecule type" value="Transcribed_RNA"/>
</dbReference>
<dbReference type="InterPro" id="IPR052951">
    <property type="entry name" value="Tellurite_res_ion_channel"/>
</dbReference>
<evidence type="ECO:0000313" key="2">
    <source>
        <dbReference type="EMBL" id="CAE2322364.1"/>
    </source>
</evidence>
<dbReference type="GO" id="GO:0046583">
    <property type="term" value="F:monoatomic cation efflux transmembrane transporter activity"/>
    <property type="evidence" value="ECO:0007669"/>
    <property type="project" value="TreeGrafter"/>
</dbReference>
<dbReference type="CDD" id="cd09322">
    <property type="entry name" value="TDT_TehA_like"/>
    <property type="match status" value="1"/>
</dbReference>
<feature type="transmembrane region" description="Helical" evidence="1">
    <location>
        <begin position="188"/>
        <end position="208"/>
    </location>
</feature>
<feature type="transmembrane region" description="Helical" evidence="1">
    <location>
        <begin position="159"/>
        <end position="176"/>
    </location>
</feature>
<feature type="transmembrane region" description="Helical" evidence="1">
    <location>
        <begin position="21"/>
        <end position="42"/>
    </location>
</feature>
<feature type="transmembrane region" description="Helical" evidence="1">
    <location>
        <begin position="62"/>
        <end position="83"/>
    </location>
</feature>
<dbReference type="InterPro" id="IPR038665">
    <property type="entry name" value="Voltage-dep_anion_channel_sf"/>
</dbReference>
<proteinExistence type="predicted"/>
<protein>
    <recommendedName>
        <fullName evidence="3">C4-dicarboxylate transporter/malic acid transport protein</fullName>
    </recommendedName>
</protein>
<dbReference type="AlphaFoldDB" id="A0A7S4U8Y2"/>
<reference evidence="2" key="1">
    <citation type="submission" date="2021-01" db="EMBL/GenBank/DDBJ databases">
        <authorList>
            <person name="Corre E."/>
            <person name="Pelletier E."/>
            <person name="Niang G."/>
            <person name="Scheremetjew M."/>
            <person name="Finn R."/>
            <person name="Kale V."/>
            <person name="Holt S."/>
            <person name="Cochrane G."/>
            <person name="Meng A."/>
            <person name="Brown T."/>
            <person name="Cohen L."/>
        </authorList>
    </citation>
    <scope>NUCLEOTIDE SEQUENCE</scope>
    <source>
        <strain evidence="2">CCMP 2712</strain>
    </source>
</reference>
<keyword evidence="1" id="KW-0472">Membrane</keyword>
<keyword evidence="1" id="KW-0812">Transmembrane</keyword>
<name>A0A7S4U8Y2_GUITH</name>
<accession>A0A7S4U8Y2</accession>
<keyword evidence="1" id="KW-1133">Transmembrane helix</keyword>
<dbReference type="Gene3D" id="1.50.10.150">
    <property type="entry name" value="Voltage-dependent anion channel"/>
    <property type="match status" value="1"/>
</dbReference>
<feature type="transmembrane region" description="Helical" evidence="1">
    <location>
        <begin position="303"/>
        <end position="328"/>
    </location>
</feature>
<feature type="transmembrane region" description="Helical" evidence="1">
    <location>
        <begin position="125"/>
        <end position="147"/>
    </location>
</feature>
<dbReference type="GO" id="GO:0005886">
    <property type="term" value="C:plasma membrane"/>
    <property type="evidence" value="ECO:0007669"/>
    <property type="project" value="TreeGrafter"/>
</dbReference>
<sequence length="345" mass="37813">MRENSSLLNPEIQRDRLSTTLARIPVNLNGLALGLSGLGLAWKAGDDLLFRSPTLRGCSDMVAMFMLNASGSLILMYLCKLVAAPKASFDELNSADSIASLCTMDMALMSIALLLRMHGVTGASFLLWSCGCFLHYLLLLYFIYRVFVVEGYSWSKYRPSWMIPPIGICIAAGTGYEVGVGTLADLFFYQGLLAFAFLFPAAVFRAHFCGLPEEEVNEPQYAILAAPSALLLCNWITIGGGSQDWLTHILFLVEIFAACLVFAKMQVFARFSFTVHQASFTFPADITAKAMIMYTLVVLPQNFFFASLSFILLGFASIVVLVVSLRYLTAALDDISDKSPLTPVA</sequence>
<evidence type="ECO:0000256" key="1">
    <source>
        <dbReference type="SAM" id="Phobius"/>
    </source>
</evidence>
<evidence type="ECO:0008006" key="3">
    <source>
        <dbReference type="Google" id="ProtNLM"/>
    </source>
</evidence>
<dbReference type="PANTHER" id="PTHR37955:SF1">
    <property type="entry name" value="DEP DOMAIN-CONTAINING PROTEIN"/>
    <property type="match status" value="1"/>
</dbReference>
<feature type="transmembrane region" description="Helical" evidence="1">
    <location>
        <begin position="220"/>
        <end position="239"/>
    </location>
</feature>
<gene>
    <name evidence="2" type="ORF">GTHE00462_LOCUS28115</name>
</gene>
<dbReference type="PANTHER" id="PTHR37955">
    <property type="entry name" value="TELLURITE RESISTANCE PROTEIN TEHA"/>
    <property type="match status" value="1"/>
</dbReference>
<organism evidence="2">
    <name type="scientific">Guillardia theta</name>
    <name type="common">Cryptophyte</name>
    <name type="synonym">Cryptomonas phi</name>
    <dbReference type="NCBI Taxonomy" id="55529"/>
    <lineage>
        <taxon>Eukaryota</taxon>
        <taxon>Cryptophyceae</taxon>
        <taxon>Pyrenomonadales</taxon>
        <taxon>Geminigeraceae</taxon>
        <taxon>Guillardia</taxon>
    </lineage>
</organism>